<evidence type="ECO:0000256" key="12">
    <source>
        <dbReference type="ARBA" id="ARBA00023180"/>
    </source>
</evidence>
<dbReference type="OMA" id="GHNFQIV"/>
<dbReference type="KEGG" id="sapo:SAPIO_CDS0322"/>
<feature type="signal peptide" evidence="15">
    <location>
        <begin position="1"/>
        <end position="22"/>
    </location>
</feature>
<dbReference type="PROSITE" id="PS00080">
    <property type="entry name" value="MULTICOPPER_OXIDASE2"/>
    <property type="match status" value="1"/>
</dbReference>
<comment type="similarity">
    <text evidence="2">Belongs to the multicopper oxidase family.</text>
</comment>
<organism evidence="19 20">
    <name type="scientific">Pseudallescheria apiosperma</name>
    <name type="common">Scedosporium apiospermum</name>
    <dbReference type="NCBI Taxonomy" id="563466"/>
    <lineage>
        <taxon>Eukaryota</taxon>
        <taxon>Fungi</taxon>
        <taxon>Dikarya</taxon>
        <taxon>Ascomycota</taxon>
        <taxon>Pezizomycotina</taxon>
        <taxon>Sordariomycetes</taxon>
        <taxon>Hypocreomycetidae</taxon>
        <taxon>Microascales</taxon>
        <taxon>Microascaceae</taxon>
        <taxon>Scedosporium</taxon>
    </lineage>
</organism>
<dbReference type="InterPro" id="IPR045087">
    <property type="entry name" value="Cu-oxidase_fam"/>
</dbReference>
<reference evidence="19 20" key="1">
    <citation type="journal article" date="2014" name="Genome Announc.">
        <title>Draft genome sequence of the pathogenic fungus Scedosporium apiospermum.</title>
        <authorList>
            <person name="Vandeputte P."/>
            <person name="Ghamrawi S."/>
            <person name="Rechenmann M."/>
            <person name="Iltis A."/>
            <person name="Giraud S."/>
            <person name="Fleury M."/>
            <person name="Thornton C."/>
            <person name="Delhaes L."/>
            <person name="Meyer W."/>
            <person name="Papon N."/>
            <person name="Bouchara J.P."/>
        </authorList>
    </citation>
    <scope>NUCLEOTIDE SEQUENCE [LARGE SCALE GENOMIC DNA]</scope>
    <source>
        <strain evidence="19 20">IHEM 14462</strain>
    </source>
</reference>
<evidence type="ECO:0000256" key="11">
    <source>
        <dbReference type="ARBA" id="ARBA00023136"/>
    </source>
</evidence>
<evidence type="ECO:0000256" key="4">
    <source>
        <dbReference type="ARBA" id="ARBA00022692"/>
    </source>
</evidence>
<dbReference type="FunFam" id="2.60.40.420:FF:000025">
    <property type="entry name" value="FET5p Multicopper oxidase"/>
    <property type="match status" value="1"/>
</dbReference>
<keyword evidence="12" id="KW-0325">Glycoprotein</keyword>
<dbReference type="RefSeq" id="XP_016646333.1">
    <property type="nucleotide sequence ID" value="XM_016783133.1"/>
</dbReference>
<keyword evidence="9 19" id="KW-0560">Oxidoreductase</keyword>
<dbReference type="Proteomes" id="UP000028545">
    <property type="component" value="Unassembled WGS sequence"/>
</dbReference>
<evidence type="ECO:0000313" key="19">
    <source>
        <dbReference type="EMBL" id="KEZ46534.1"/>
    </source>
</evidence>
<dbReference type="GO" id="GO:0010106">
    <property type="term" value="P:cellular response to iron ion starvation"/>
    <property type="evidence" value="ECO:0007669"/>
    <property type="project" value="TreeGrafter"/>
</dbReference>
<dbReference type="GO" id="GO:0033215">
    <property type="term" value="P:reductive iron assimilation"/>
    <property type="evidence" value="ECO:0007669"/>
    <property type="project" value="TreeGrafter"/>
</dbReference>
<dbReference type="PANTHER" id="PTHR11709">
    <property type="entry name" value="MULTI-COPPER OXIDASE"/>
    <property type="match status" value="1"/>
</dbReference>
<dbReference type="SUPFAM" id="SSF49503">
    <property type="entry name" value="Cupredoxins"/>
    <property type="match status" value="3"/>
</dbReference>
<feature type="transmembrane region" description="Helical" evidence="14">
    <location>
        <begin position="555"/>
        <end position="577"/>
    </location>
</feature>
<keyword evidence="6 15" id="KW-0732">Signal</keyword>
<dbReference type="FunFam" id="2.60.40.420:FF:000024">
    <property type="entry name" value="FET5p Multicopper oxidase"/>
    <property type="match status" value="1"/>
</dbReference>
<dbReference type="InterPro" id="IPR011706">
    <property type="entry name" value="Cu-oxidase_C"/>
</dbReference>
<dbReference type="InterPro" id="IPR002355">
    <property type="entry name" value="Cu_oxidase_Cu_BS"/>
</dbReference>
<dbReference type="CDD" id="cd13851">
    <property type="entry name" value="CuRO_1_Fet3p"/>
    <property type="match status" value="1"/>
</dbReference>
<accession>A0A084GGS2</accession>
<dbReference type="CDD" id="cd13899">
    <property type="entry name" value="CuRO_3_Fet3p"/>
    <property type="match status" value="1"/>
</dbReference>
<evidence type="ECO:0000256" key="7">
    <source>
        <dbReference type="ARBA" id="ARBA00022737"/>
    </source>
</evidence>
<dbReference type="Gene3D" id="2.60.40.420">
    <property type="entry name" value="Cupredoxins - blue copper proteins"/>
    <property type="match status" value="3"/>
</dbReference>
<dbReference type="OrthoDB" id="2121828at2759"/>
<feature type="domain" description="Plastocyanin-like" evidence="18">
    <location>
        <begin position="31"/>
        <end position="147"/>
    </location>
</feature>
<evidence type="ECO:0000256" key="3">
    <source>
        <dbReference type="ARBA" id="ARBA00022475"/>
    </source>
</evidence>
<dbReference type="GO" id="GO:0005507">
    <property type="term" value="F:copper ion binding"/>
    <property type="evidence" value="ECO:0007669"/>
    <property type="project" value="InterPro"/>
</dbReference>
<feature type="domain" description="Plastocyanin-like" evidence="17">
    <location>
        <begin position="364"/>
        <end position="499"/>
    </location>
</feature>
<comment type="caution">
    <text evidence="19">The sequence shown here is derived from an EMBL/GenBank/DDBJ whole genome shotgun (WGS) entry which is preliminary data.</text>
</comment>
<keyword evidence="8 14" id="KW-1133">Transmembrane helix</keyword>
<evidence type="ECO:0000256" key="5">
    <source>
        <dbReference type="ARBA" id="ARBA00022723"/>
    </source>
</evidence>
<dbReference type="GeneID" id="27718474"/>
<keyword evidence="4 14" id="KW-0812">Transmembrane</keyword>
<feature type="compositionally biased region" description="Basic and acidic residues" evidence="13">
    <location>
        <begin position="598"/>
        <end position="623"/>
    </location>
</feature>
<keyword evidence="20" id="KW-1185">Reference proteome</keyword>
<dbReference type="CDD" id="cd13877">
    <property type="entry name" value="CuRO_2_Fet3p_like"/>
    <property type="match status" value="1"/>
</dbReference>
<dbReference type="GO" id="GO:0050421">
    <property type="term" value="F:nitrite reductase (NO-forming) activity"/>
    <property type="evidence" value="ECO:0007669"/>
    <property type="project" value="UniProtKB-EC"/>
</dbReference>
<evidence type="ECO:0000256" key="14">
    <source>
        <dbReference type="SAM" id="Phobius"/>
    </source>
</evidence>
<dbReference type="EMBL" id="JOWA01000022">
    <property type="protein sequence ID" value="KEZ46534.1"/>
    <property type="molecule type" value="Genomic_DNA"/>
</dbReference>
<dbReference type="InterPro" id="IPR044130">
    <property type="entry name" value="CuRO_2_Fet3-like"/>
</dbReference>
<dbReference type="InterPro" id="IPR033138">
    <property type="entry name" value="Cu_oxidase_CS"/>
</dbReference>
<evidence type="ECO:0000313" key="20">
    <source>
        <dbReference type="Proteomes" id="UP000028545"/>
    </source>
</evidence>
<keyword evidence="10" id="KW-0186">Copper</keyword>
<dbReference type="HOGENOM" id="CLU_006504_7_3_1"/>
<evidence type="ECO:0000256" key="2">
    <source>
        <dbReference type="ARBA" id="ARBA00010609"/>
    </source>
</evidence>
<dbReference type="InterPro" id="IPR008972">
    <property type="entry name" value="Cupredoxin"/>
</dbReference>
<dbReference type="PROSITE" id="PS00079">
    <property type="entry name" value="MULTICOPPER_OXIDASE1"/>
    <property type="match status" value="2"/>
</dbReference>
<evidence type="ECO:0000256" key="8">
    <source>
        <dbReference type="ARBA" id="ARBA00022989"/>
    </source>
</evidence>
<dbReference type="AlphaFoldDB" id="A0A084GGS2"/>
<evidence type="ECO:0000256" key="10">
    <source>
        <dbReference type="ARBA" id="ARBA00023008"/>
    </source>
</evidence>
<keyword evidence="3" id="KW-1003">Cell membrane</keyword>
<evidence type="ECO:0000259" key="18">
    <source>
        <dbReference type="Pfam" id="PF07732"/>
    </source>
</evidence>
<dbReference type="GO" id="GO:0004322">
    <property type="term" value="F:ferroxidase activity"/>
    <property type="evidence" value="ECO:0007669"/>
    <property type="project" value="TreeGrafter"/>
</dbReference>
<name>A0A084GGS2_PSEDA</name>
<evidence type="ECO:0000256" key="13">
    <source>
        <dbReference type="SAM" id="MobiDB-lite"/>
    </source>
</evidence>
<feature type="region of interest" description="Disordered" evidence="13">
    <location>
        <begin position="581"/>
        <end position="623"/>
    </location>
</feature>
<evidence type="ECO:0000256" key="9">
    <source>
        <dbReference type="ARBA" id="ARBA00023002"/>
    </source>
</evidence>
<evidence type="ECO:0000259" key="17">
    <source>
        <dbReference type="Pfam" id="PF07731"/>
    </source>
</evidence>
<evidence type="ECO:0000256" key="6">
    <source>
        <dbReference type="ARBA" id="ARBA00022729"/>
    </source>
</evidence>
<evidence type="ECO:0000256" key="15">
    <source>
        <dbReference type="SAM" id="SignalP"/>
    </source>
</evidence>
<evidence type="ECO:0000256" key="1">
    <source>
        <dbReference type="ARBA" id="ARBA00004162"/>
    </source>
</evidence>
<keyword evidence="11 14" id="KW-0472">Membrane</keyword>
<dbReference type="Pfam" id="PF07732">
    <property type="entry name" value="Cu-oxidase_3"/>
    <property type="match status" value="1"/>
</dbReference>
<dbReference type="PANTHER" id="PTHR11709:SF361">
    <property type="entry name" value="IRON TRANSPORT MULTICOPPER OXIDASE FET3"/>
    <property type="match status" value="1"/>
</dbReference>
<dbReference type="InterPro" id="IPR011707">
    <property type="entry name" value="Cu-oxidase-like_N"/>
</dbReference>
<protein>
    <submittedName>
        <fullName evidence="19">Iron transport multicopper oxidase FET3</fullName>
        <ecNumber evidence="19">1.7.2.1</ecNumber>
    </submittedName>
</protein>
<dbReference type="InterPro" id="IPR001117">
    <property type="entry name" value="Cu-oxidase_2nd"/>
</dbReference>
<feature type="chain" id="PRO_5001775753" evidence="15">
    <location>
        <begin position="23"/>
        <end position="623"/>
    </location>
</feature>
<evidence type="ECO:0000259" key="16">
    <source>
        <dbReference type="Pfam" id="PF00394"/>
    </source>
</evidence>
<dbReference type="GO" id="GO:0033573">
    <property type="term" value="C:high-affinity iron permease complex"/>
    <property type="evidence" value="ECO:0007669"/>
    <property type="project" value="TreeGrafter"/>
</dbReference>
<keyword evidence="5" id="KW-0479">Metal-binding</keyword>
<feature type="domain" description="Plastocyanin-like" evidence="16">
    <location>
        <begin position="156"/>
        <end position="303"/>
    </location>
</feature>
<dbReference type="Pfam" id="PF07731">
    <property type="entry name" value="Cu-oxidase_2"/>
    <property type="match status" value="1"/>
</dbReference>
<gene>
    <name evidence="19" type="ORF">SAPIO_CDS0322</name>
</gene>
<dbReference type="EC" id="1.7.2.1" evidence="19"/>
<sequence length="623" mass="69131">MASLRGVLGFSVFCTVVQQAWAAVVEHNFDIGWVHANPDNACVRPTIGINGQWPLPRIDANVGDTIIVNVNNHLGNQSTSLHFHGMFMQGTPHMDGPEQVTQCPIHPGGSFTYKFKAEQHGTYWYHSHTHSQYPDGLRGPLIIHDPEAPFKSKYDEELVLTLSDWYHDQMSELIPQFLAKNNPTGAEPVPQAALVNETQNLAVAIHPGKTYLFRVINLGAFATQYLWFEGHSMTIVEVDGVYTKPVKTNMISLSAGQRCSFLLSTKDKARENFAFVGSMDTSLFDVLPPELNWNVTGWLVYNEDRELPQPATVDEFDPIDDVTLVPYDEEPLLPEPDRVIELDVIMDNLRDGANYAFFNNITYKAPKVPSLYTVLSAGDLVTNSRIYGEYTNSFVLDKDEIVQIVVNNLDDARHPFHLHGHQFQAIHRSAEDGGKFDESAISEVGWPKSPIRRDTLVVWPNGNIVLRFKADNPGVWLFHCHIEWHVVSGLVATFVEAPRDLQDMITIPKDHLKACAAGNIPVSGNAAGNTHNLLDLTGQNAPPPRLPDGFTASGLFAFIFSCIMGIAGVGVVGWYGITAQEGEPEPPESPTLAPLIGRHTDGAEDEPHHQFNSRHDSERDSGR</sequence>
<proteinExistence type="inferred from homology"/>
<keyword evidence="7" id="KW-0677">Repeat</keyword>
<dbReference type="Pfam" id="PF00394">
    <property type="entry name" value="Cu-oxidase"/>
    <property type="match status" value="1"/>
</dbReference>
<dbReference type="VEuPathDB" id="FungiDB:SAPIO_CDS0322"/>
<comment type="subcellular location">
    <subcellularLocation>
        <location evidence="1">Cell membrane</location>
        <topology evidence="1">Single-pass membrane protein</topology>
    </subcellularLocation>
</comment>